<dbReference type="GO" id="GO:1990481">
    <property type="term" value="P:mRNA pseudouridine synthesis"/>
    <property type="evidence" value="ECO:0007669"/>
    <property type="project" value="TreeGrafter"/>
</dbReference>
<dbReference type="Proteomes" id="UP000229344">
    <property type="component" value="Unassembled WGS sequence"/>
</dbReference>
<name>A0A2H0UD14_9BACT</name>
<evidence type="ECO:0000256" key="2">
    <source>
        <dbReference type="ARBA" id="ARBA00005642"/>
    </source>
</evidence>
<dbReference type="InterPro" id="IPR014780">
    <property type="entry name" value="tRNA_psdUridine_synth_TruB"/>
</dbReference>
<proteinExistence type="inferred from homology"/>
<dbReference type="GO" id="GO:0003723">
    <property type="term" value="F:RNA binding"/>
    <property type="evidence" value="ECO:0007669"/>
    <property type="project" value="InterPro"/>
</dbReference>
<organism evidence="7 8">
    <name type="scientific">Candidatus Kaiserbacteria bacterium CG10_big_fil_rev_8_21_14_0_10_47_16</name>
    <dbReference type="NCBI Taxonomy" id="1974608"/>
    <lineage>
        <taxon>Bacteria</taxon>
        <taxon>Candidatus Kaiseribacteriota</taxon>
    </lineage>
</organism>
<evidence type="ECO:0000256" key="5">
    <source>
        <dbReference type="ARBA" id="ARBA00023235"/>
    </source>
</evidence>
<evidence type="ECO:0000256" key="4">
    <source>
        <dbReference type="ARBA" id="ARBA00022694"/>
    </source>
</evidence>
<evidence type="ECO:0000259" key="6">
    <source>
        <dbReference type="Pfam" id="PF01509"/>
    </source>
</evidence>
<dbReference type="EC" id="5.4.99.25" evidence="3"/>
<dbReference type="GO" id="GO:0160148">
    <property type="term" value="F:tRNA pseudouridine(55) synthase activity"/>
    <property type="evidence" value="ECO:0007669"/>
    <property type="project" value="UniProtKB-EC"/>
</dbReference>
<dbReference type="InterPro" id="IPR020103">
    <property type="entry name" value="PsdUridine_synth_cat_dom_sf"/>
</dbReference>
<dbReference type="Gene3D" id="3.30.2350.10">
    <property type="entry name" value="Pseudouridine synthase"/>
    <property type="match status" value="1"/>
</dbReference>
<accession>A0A2H0UD14</accession>
<dbReference type="SUPFAM" id="SSF55120">
    <property type="entry name" value="Pseudouridine synthase"/>
    <property type="match status" value="1"/>
</dbReference>
<reference evidence="8" key="1">
    <citation type="submission" date="2017-09" db="EMBL/GenBank/DDBJ databases">
        <title>Depth-based differentiation of microbial function through sediment-hosted aquifers and enrichment of novel symbionts in the deep terrestrial subsurface.</title>
        <authorList>
            <person name="Probst A.J."/>
            <person name="Ladd B."/>
            <person name="Jarett J.K."/>
            <person name="Geller-Mcgrath D.E."/>
            <person name="Sieber C.M.K."/>
            <person name="Emerson J.B."/>
            <person name="Anantharaman K."/>
            <person name="Thomas B.C."/>
            <person name="Malmstrom R."/>
            <person name="Stieglmeier M."/>
            <person name="Klingl A."/>
            <person name="Woyke T."/>
            <person name="Ryan C.M."/>
            <person name="Banfield J.F."/>
        </authorList>
    </citation>
    <scope>NUCLEOTIDE SEQUENCE [LARGE SCALE GENOMIC DNA]</scope>
</reference>
<dbReference type="PANTHER" id="PTHR13767">
    <property type="entry name" value="TRNA-PSEUDOURIDINE SYNTHASE"/>
    <property type="match status" value="1"/>
</dbReference>
<dbReference type="EMBL" id="PFBI01000006">
    <property type="protein sequence ID" value="PIR84314.1"/>
    <property type="molecule type" value="Genomic_DNA"/>
</dbReference>
<gene>
    <name evidence="7" type="primary">truB</name>
    <name evidence="7" type="ORF">COU16_01825</name>
</gene>
<protein>
    <recommendedName>
        <fullName evidence="3">tRNA pseudouridine(55) synthase</fullName>
        <ecNumber evidence="3">5.4.99.25</ecNumber>
    </recommendedName>
</protein>
<comment type="similarity">
    <text evidence="2">Belongs to the pseudouridine synthase TruB family. Type 1 subfamily.</text>
</comment>
<dbReference type="AlphaFoldDB" id="A0A2H0UD14"/>
<evidence type="ECO:0000256" key="3">
    <source>
        <dbReference type="ARBA" id="ARBA00012787"/>
    </source>
</evidence>
<evidence type="ECO:0000313" key="7">
    <source>
        <dbReference type="EMBL" id="PIR84314.1"/>
    </source>
</evidence>
<keyword evidence="4" id="KW-0819">tRNA processing</keyword>
<evidence type="ECO:0000256" key="1">
    <source>
        <dbReference type="ARBA" id="ARBA00000385"/>
    </source>
</evidence>
<dbReference type="PANTHER" id="PTHR13767:SF2">
    <property type="entry name" value="PSEUDOURIDYLATE SYNTHASE TRUB1"/>
    <property type="match status" value="1"/>
</dbReference>
<comment type="catalytic activity">
    <reaction evidence="1">
        <text>uridine(55) in tRNA = pseudouridine(55) in tRNA</text>
        <dbReference type="Rhea" id="RHEA:42532"/>
        <dbReference type="Rhea" id="RHEA-COMP:10101"/>
        <dbReference type="Rhea" id="RHEA-COMP:10102"/>
        <dbReference type="ChEBI" id="CHEBI:65314"/>
        <dbReference type="ChEBI" id="CHEBI:65315"/>
        <dbReference type="EC" id="5.4.99.25"/>
    </reaction>
</comment>
<sequence length="221" mass="24664">MKPETVPELLLIDKPQGITSFDVIRRLRRELGIKKMGHAGTLDPLASGLMLIGVGPGTKKLTQYVKLPKEYMAEILVGERRLTGDMEGKILEEKEVTDIPQETILETLAGMVGALTLPVSSYSAIKKDGVPMYKRARQAEKVGKQVLDVPLRDMVVTEAKYFGHRYEDGRCIVIVRFAVSSGTYIRSLAEEFGKRLGYPATLKNLRRTKVGEFDVENARQI</sequence>
<dbReference type="Pfam" id="PF01509">
    <property type="entry name" value="TruB_N"/>
    <property type="match status" value="1"/>
</dbReference>
<comment type="caution">
    <text evidence="7">The sequence shown here is derived from an EMBL/GenBank/DDBJ whole genome shotgun (WGS) entry which is preliminary data.</text>
</comment>
<evidence type="ECO:0000313" key="8">
    <source>
        <dbReference type="Proteomes" id="UP000229344"/>
    </source>
</evidence>
<dbReference type="InterPro" id="IPR002501">
    <property type="entry name" value="PsdUridine_synth_N"/>
</dbReference>
<keyword evidence="5" id="KW-0413">Isomerase</keyword>
<dbReference type="NCBIfam" id="TIGR00431">
    <property type="entry name" value="TruB"/>
    <property type="match status" value="1"/>
</dbReference>
<dbReference type="GO" id="GO:0006400">
    <property type="term" value="P:tRNA modification"/>
    <property type="evidence" value="ECO:0007669"/>
    <property type="project" value="TreeGrafter"/>
</dbReference>
<feature type="domain" description="Pseudouridine synthase II N-terminal" evidence="6">
    <location>
        <begin position="28"/>
        <end position="185"/>
    </location>
</feature>